<comment type="caution">
    <text evidence="1">The sequence shown here is derived from an EMBL/GenBank/DDBJ whole genome shotgun (WGS) entry which is preliminary data.</text>
</comment>
<proteinExistence type="predicted"/>
<dbReference type="AlphaFoldDB" id="A0AAN9L2W9"/>
<accession>A0AAN9L2W9</accession>
<evidence type="ECO:0000313" key="2">
    <source>
        <dbReference type="Proteomes" id="UP001367508"/>
    </source>
</evidence>
<dbReference type="EMBL" id="JAYMYQ010000005">
    <property type="protein sequence ID" value="KAK7328500.1"/>
    <property type="molecule type" value="Genomic_DNA"/>
</dbReference>
<reference evidence="1 2" key="1">
    <citation type="submission" date="2024-01" db="EMBL/GenBank/DDBJ databases">
        <title>The genomes of 5 underutilized Papilionoideae crops provide insights into root nodulation and disease resistanc.</title>
        <authorList>
            <person name="Jiang F."/>
        </authorList>
    </citation>
    <scope>NUCLEOTIDE SEQUENCE [LARGE SCALE GENOMIC DNA]</scope>
    <source>
        <strain evidence="1">LVBAO_FW01</strain>
        <tissue evidence="1">Leaves</tissue>
    </source>
</reference>
<evidence type="ECO:0000313" key="1">
    <source>
        <dbReference type="EMBL" id="KAK7328500.1"/>
    </source>
</evidence>
<sequence>MSSTVSKVLLTENANSISNCSLQGPKSSLFETIRGPYLLKRPLEPATLLHKFLINRFLAMENYGKEGSIPLNLEAEKKMNQHVEVQNRKLRTDHITWICIMLQIDASNTGIITEPKEGTELI</sequence>
<name>A0AAN9L2W9_CANGL</name>
<protein>
    <submittedName>
        <fullName evidence="1">Uncharacterized protein</fullName>
    </submittedName>
</protein>
<dbReference type="Proteomes" id="UP001367508">
    <property type="component" value="Unassembled WGS sequence"/>
</dbReference>
<organism evidence="1 2">
    <name type="scientific">Canavalia gladiata</name>
    <name type="common">Sword bean</name>
    <name type="synonym">Dolichos gladiatus</name>
    <dbReference type="NCBI Taxonomy" id="3824"/>
    <lineage>
        <taxon>Eukaryota</taxon>
        <taxon>Viridiplantae</taxon>
        <taxon>Streptophyta</taxon>
        <taxon>Embryophyta</taxon>
        <taxon>Tracheophyta</taxon>
        <taxon>Spermatophyta</taxon>
        <taxon>Magnoliopsida</taxon>
        <taxon>eudicotyledons</taxon>
        <taxon>Gunneridae</taxon>
        <taxon>Pentapetalae</taxon>
        <taxon>rosids</taxon>
        <taxon>fabids</taxon>
        <taxon>Fabales</taxon>
        <taxon>Fabaceae</taxon>
        <taxon>Papilionoideae</taxon>
        <taxon>50 kb inversion clade</taxon>
        <taxon>NPAAA clade</taxon>
        <taxon>indigoferoid/millettioid clade</taxon>
        <taxon>Phaseoleae</taxon>
        <taxon>Canavalia</taxon>
    </lineage>
</organism>
<gene>
    <name evidence="1" type="ORF">VNO77_22609</name>
</gene>
<keyword evidence="2" id="KW-1185">Reference proteome</keyword>